<keyword evidence="1" id="KW-1133">Transmembrane helix</keyword>
<feature type="domain" description="DUF6594" evidence="2">
    <location>
        <begin position="2"/>
        <end position="260"/>
    </location>
</feature>
<reference evidence="3" key="2">
    <citation type="submission" date="2023-05" db="EMBL/GenBank/DDBJ databases">
        <authorList>
            <consortium name="Lawrence Berkeley National Laboratory"/>
            <person name="Steindorff A."/>
            <person name="Hensen N."/>
            <person name="Bonometti L."/>
            <person name="Westerberg I."/>
            <person name="Brannstrom I.O."/>
            <person name="Guillou S."/>
            <person name="Cros-Aarteil S."/>
            <person name="Calhoun S."/>
            <person name="Haridas S."/>
            <person name="Kuo A."/>
            <person name="Mondo S."/>
            <person name="Pangilinan J."/>
            <person name="Riley R."/>
            <person name="Labutti K."/>
            <person name="Andreopoulos B."/>
            <person name="Lipzen A."/>
            <person name="Chen C."/>
            <person name="Yanf M."/>
            <person name="Daum C."/>
            <person name="Ng V."/>
            <person name="Clum A."/>
            <person name="Ohm R."/>
            <person name="Martin F."/>
            <person name="Silar P."/>
            <person name="Natvig D."/>
            <person name="Lalanne C."/>
            <person name="Gautier V."/>
            <person name="Ament-Velasquez S.L."/>
            <person name="Kruys A."/>
            <person name="Hutchinson M.I."/>
            <person name="Powell A.J."/>
            <person name="Barry K."/>
            <person name="Miller A.N."/>
            <person name="Grigoriev I.V."/>
            <person name="Debuchy R."/>
            <person name="Gladieux P."/>
            <person name="Thoren M.H."/>
            <person name="Johannesson H."/>
        </authorList>
    </citation>
    <scope>NUCLEOTIDE SEQUENCE</scope>
    <source>
        <strain evidence="3">PSN309</strain>
    </source>
</reference>
<dbReference type="EMBL" id="MU864361">
    <property type="protein sequence ID" value="KAK4191056.1"/>
    <property type="molecule type" value="Genomic_DNA"/>
</dbReference>
<protein>
    <recommendedName>
        <fullName evidence="2">DUF6594 domain-containing protein</fullName>
    </recommendedName>
</protein>
<dbReference type="Proteomes" id="UP001302126">
    <property type="component" value="Unassembled WGS sequence"/>
</dbReference>
<name>A0AAN6X0K5_9PEZI</name>
<dbReference type="AlphaFoldDB" id="A0AAN6X0K5"/>
<keyword evidence="1" id="KW-0812">Transmembrane</keyword>
<sequence length="277" mass="31206">MAIVRSFREASMQDILYRQAGLHDLLETLGGCQEEDRESGHPDRIRYDLNWYVLQRSADDDAPEGNDPAQWETRLEFRTKLKEYQEALLRHRKILDLGPPPSRQIGALNEWMKRPDMGDVFLQGSDRDIWKDERLKDDLVALAGRTEAESFTNSFTLWMTHQYHRVVGRRIHRSGAENDVLRNTIRYTNSGTFRVFKALSAVAACLLPIAGIAVLFTIKNMKGRIGAVAAFTFVFSLSLSVITSATVKDIFIATTTFAAVPVVFVGTTDPSSGISHE</sequence>
<evidence type="ECO:0000313" key="3">
    <source>
        <dbReference type="EMBL" id="KAK4191056.1"/>
    </source>
</evidence>
<feature type="transmembrane region" description="Helical" evidence="1">
    <location>
        <begin position="198"/>
        <end position="218"/>
    </location>
</feature>
<evidence type="ECO:0000259" key="2">
    <source>
        <dbReference type="Pfam" id="PF20237"/>
    </source>
</evidence>
<proteinExistence type="predicted"/>
<keyword evidence="1" id="KW-0472">Membrane</keyword>
<dbReference type="Pfam" id="PF20237">
    <property type="entry name" value="DUF6594"/>
    <property type="match status" value="1"/>
</dbReference>
<accession>A0AAN6X0K5</accession>
<comment type="caution">
    <text evidence="3">The sequence shown here is derived from an EMBL/GenBank/DDBJ whole genome shotgun (WGS) entry which is preliminary data.</text>
</comment>
<dbReference type="InterPro" id="IPR046529">
    <property type="entry name" value="DUF6594"/>
</dbReference>
<evidence type="ECO:0000313" key="4">
    <source>
        <dbReference type="Proteomes" id="UP001302126"/>
    </source>
</evidence>
<feature type="transmembrane region" description="Helical" evidence="1">
    <location>
        <begin position="225"/>
        <end position="244"/>
    </location>
</feature>
<reference evidence="3" key="1">
    <citation type="journal article" date="2023" name="Mol. Phylogenet. Evol.">
        <title>Genome-scale phylogeny and comparative genomics of the fungal order Sordariales.</title>
        <authorList>
            <person name="Hensen N."/>
            <person name="Bonometti L."/>
            <person name="Westerberg I."/>
            <person name="Brannstrom I.O."/>
            <person name="Guillou S."/>
            <person name="Cros-Aarteil S."/>
            <person name="Calhoun S."/>
            <person name="Haridas S."/>
            <person name="Kuo A."/>
            <person name="Mondo S."/>
            <person name="Pangilinan J."/>
            <person name="Riley R."/>
            <person name="LaButti K."/>
            <person name="Andreopoulos B."/>
            <person name="Lipzen A."/>
            <person name="Chen C."/>
            <person name="Yan M."/>
            <person name="Daum C."/>
            <person name="Ng V."/>
            <person name="Clum A."/>
            <person name="Steindorff A."/>
            <person name="Ohm R.A."/>
            <person name="Martin F."/>
            <person name="Silar P."/>
            <person name="Natvig D.O."/>
            <person name="Lalanne C."/>
            <person name="Gautier V."/>
            <person name="Ament-Velasquez S.L."/>
            <person name="Kruys A."/>
            <person name="Hutchinson M.I."/>
            <person name="Powell A.J."/>
            <person name="Barry K."/>
            <person name="Miller A.N."/>
            <person name="Grigoriev I.V."/>
            <person name="Debuchy R."/>
            <person name="Gladieux P."/>
            <person name="Hiltunen Thoren M."/>
            <person name="Johannesson H."/>
        </authorList>
    </citation>
    <scope>NUCLEOTIDE SEQUENCE</scope>
    <source>
        <strain evidence="3">PSN309</strain>
    </source>
</reference>
<organism evidence="3 4">
    <name type="scientific">Podospora australis</name>
    <dbReference type="NCBI Taxonomy" id="1536484"/>
    <lineage>
        <taxon>Eukaryota</taxon>
        <taxon>Fungi</taxon>
        <taxon>Dikarya</taxon>
        <taxon>Ascomycota</taxon>
        <taxon>Pezizomycotina</taxon>
        <taxon>Sordariomycetes</taxon>
        <taxon>Sordariomycetidae</taxon>
        <taxon>Sordariales</taxon>
        <taxon>Podosporaceae</taxon>
        <taxon>Podospora</taxon>
    </lineage>
</organism>
<gene>
    <name evidence="3" type="ORF">QBC35DRAFT_512781</name>
</gene>
<dbReference type="PANTHER" id="PTHR34502:SF5">
    <property type="entry name" value="DUF6594 DOMAIN-CONTAINING PROTEIN"/>
    <property type="match status" value="1"/>
</dbReference>
<evidence type="ECO:0000256" key="1">
    <source>
        <dbReference type="SAM" id="Phobius"/>
    </source>
</evidence>
<keyword evidence="4" id="KW-1185">Reference proteome</keyword>
<dbReference type="PANTHER" id="PTHR34502">
    <property type="entry name" value="DUF6594 DOMAIN-CONTAINING PROTEIN-RELATED"/>
    <property type="match status" value="1"/>
</dbReference>